<dbReference type="EMBL" id="JACHJI010000018">
    <property type="protein sequence ID" value="MBB4902719.1"/>
    <property type="molecule type" value="Genomic_DNA"/>
</dbReference>
<dbReference type="SUPFAM" id="SSF49785">
    <property type="entry name" value="Galactose-binding domain-like"/>
    <property type="match status" value="1"/>
</dbReference>
<dbReference type="Proteomes" id="UP000579523">
    <property type="component" value="Unassembled WGS sequence"/>
</dbReference>
<proteinExistence type="predicted"/>
<feature type="domain" description="Glycosyl hydrolase family 98 putative carbohydrate-binding module" evidence="1">
    <location>
        <begin position="2"/>
        <end position="96"/>
    </location>
</feature>
<evidence type="ECO:0000259" key="1">
    <source>
        <dbReference type="Pfam" id="PF08305"/>
    </source>
</evidence>
<reference evidence="2 3" key="1">
    <citation type="submission" date="2020-08" db="EMBL/GenBank/DDBJ databases">
        <title>Genomic Encyclopedia of Type Strains, Phase III (KMG-III): the genomes of soil and plant-associated and newly described type strains.</title>
        <authorList>
            <person name="Whitman W."/>
        </authorList>
    </citation>
    <scope>NUCLEOTIDE SEQUENCE [LARGE SCALE GENOMIC DNA]</scope>
    <source>
        <strain evidence="2 3">CECT 3273</strain>
    </source>
</reference>
<dbReference type="Pfam" id="PF08305">
    <property type="entry name" value="NPCBM"/>
    <property type="match status" value="1"/>
</dbReference>
<organism evidence="2 3">
    <name type="scientific">Streptomyces griseomycini</name>
    <dbReference type="NCBI Taxonomy" id="66895"/>
    <lineage>
        <taxon>Bacteria</taxon>
        <taxon>Bacillati</taxon>
        <taxon>Actinomycetota</taxon>
        <taxon>Actinomycetes</taxon>
        <taxon>Kitasatosporales</taxon>
        <taxon>Streptomycetaceae</taxon>
        <taxon>Streptomyces</taxon>
    </lineage>
</organism>
<dbReference type="InterPro" id="IPR013222">
    <property type="entry name" value="Glyco_hyd_98_carb-bd"/>
</dbReference>
<protein>
    <recommendedName>
        <fullName evidence="1">Glycosyl hydrolase family 98 putative carbohydrate-binding module domain-containing protein</fullName>
    </recommendedName>
</protein>
<evidence type="ECO:0000313" key="3">
    <source>
        <dbReference type="Proteomes" id="UP000579523"/>
    </source>
</evidence>
<evidence type="ECO:0000313" key="2">
    <source>
        <dbReference type="EMBL" id="MBB4902719.1"/>
    </source>
</evidence>
<comment type="caution">
    <text evidence="2">The sequence shown here is derived from an EMBL/GenBank/DDBJ whole genome shotgun (WGS) entry which is preliminary data.</text>
</comment>
<dbReference type="InterPro" id="IPR038637">
    <property type="entry name" value="NPCBM_sf"/>
</dbReference>
<gene>
    <name evidence="2" type="ORF">FHS37_006816</name>
</gene>
<dbReference type="AlphaFoldDB" id="A0A7W7PWS4"/>
<accession>A0A7W7PWS4</accession>
<sequence>MVISLPDAYHRFTAQVGLNEPSDDRDHEGVTDFDVYADLNMDKRADSDELVASKGVTFDKPGAIETNDLQGARQIILAAHTDSCGGTPLVWGNPKVS</sequence>
<keyword evidence="3" id="KW-1185">Reference proteome</keyword>
<dbReference type="Gene3D" id="2.60.120.1060">
    <property type="entry name" value="NPCBM/NEW2 domain"/>
    <property type="match status" value="1"/>
</dbReference>
<name>A0A7W7PWS4_9ACTN</name>
<dbReference type="InterPro" id="IPR008979">
    <property type="entry name" value="Galactose-bd-like_sf"/>
</dbReference>